<reference evidence="2 3" key="1">
    <citation type="submission" date="2017-07" db="EMBL/GenBank/DDBJ databases">
        <title>Complete Genome Sequence of the cosmetic ferment Vitreoscilla filiformis (ATCC15551).</title>
        <authorList>
            <person name="Contreras S."/>
            <person name="Sagory-Zalkind P."/>
            <person name="Blanquart H."/>
            <person name="Iltis A."/>
            <person name="Morand S.C."/>
        </authorList>
    </citation>
    <scope>NUCLEOTIDE SEQUENCE [LARGE SCALE GENOMIC DNA]</scope>
    <source>
        <strain evidence="2 3">ATCC 15551</strain>
    </source>
</reference>
<sequence length="96" mass="9584">MQKSARIASALAAAVALGLVSTAQAQQHPASGGKEKCYGVAKAGANDCANLSGTHSCAGQAKTDNDAAEWKFVAKGTCKSMGGLTADEAKAKLKGM</sequence>
<keyword evidence="1" id="KW-0732">Signal</keyword>
<protein>
    <submittedName>
        <fullName evidence="2">Uncharacterized protein</fullName>
    </submittedName>
</protein>
<feature type="chain" id="PRO_5013301947" evidence="1">
    <location>
        <begin position="26"/>
        <end position="96"/>
    </location>
</feature>
<dbReference type="RefSeq" id="WP_089416820.1">
    <property type="nucleotide sequence ID" value="NZ_CP022423.1"/>
</dbReference>
<accession>A0A221KFG3</accession>
<dbReference type="InterPro" id="IPR018740">
    <property type="entry name" value="DUF2282_membr"/>
</dbReference>
<evidence type="ECO:0000313" key="2">
    <source>
        <dbReference type="EMBL" id="ASM77784.1"/>
    </source>
</evidence>
<dbReference type="AlphaFoldDB" id="A0A221KFG3"/>
<dbReference type="KEGG" id="vff:VITFI_CDS2006"/>
<evidence type="ECO:0000256" key="1">
    <source>
        <dbReference type="SAM" id="SignalP"/>
    </source>
</evidence>
<dbReference type="Pfam" id="PF10048">
    <property type="entry name" value="DUF2282"/>
    <property type="match status" value="1"/>
</dbReference>
<feature type="signal peptide" evidence="1">
    <location>
        <begin position="1"/>
        <end position="25"/>
    </location>
</feature>
<organism evidence="2 3">
    <name type="scientific">Vitreoscilla filiformis</name>
    <dbReference type="NCBI Taxonomy" id="63"/>
    <lineage>
        <taxon>Bacteria</taxon>
        <taxon>Pseudomonadati</taxon>
        <taxon>Pseudomonadota</taxon>
        <taxon>Betaproteobacteria</taxon>
        <taxon>Neisseriales</taxon>
        <taxon>Neisseriaceae</taxon>
        <taxon>Vitreoscilla</taxon>
    </lineage>
</organism>
<gene>
    <name evidence="2" type="ORF">VITFI_CDS2006</name>
</gene>
<dbReference type="OrthoDB" id="1551288at2"/>
<keyword evidence="3" id="KW-1185">Reference proteome</keyword>
<name>A0A221KFG3_VITFI</name>
<dbReference type="Proteomes" id="UP000199729">
    <property type="component" value="Chromosome"/>
</dbReference>
<dbReference type="EMBL" id="CP022423">
    <property type="protein sequence ID" value="ASM77784.1"/>
    <property type="molecule type" value="Genomic_DNA"/>
</dbReference>
<evidence type="ECO:0000313" key="3">
    <source>
        <dbReference type="Proteomes" id="UP000199729"/>
    </source>
</evidence>
<proteinExistence type="predicted"/>